<keyword evidence="3" id="KW-0519">Myristate</keyword>
<dbReference type="SMART" id="SM00054">
    <property type="entry name" value="EFh"/>
    <property type="match status" value="3"/>
</dbReference>
<dbReference type="SUPFAM" id="SSF47473">
    <property type="entry name" value="EF-hand"/>
    <property type="match status" value="1"/>
</dbReference>
<name>A0A9Q0Y6T8_9SAUR</name>
<dbReference type="CDD" id="cd00051">
    <property type="entry name" value="EFh"/>
    <property type="match status" value="2"/>
</dbReference>
<evidence type="ECO:0000256" key="1">
    <source>
        <dbReference type="ARBA" id="ARBA00014954"/>
    </source>
</evidence>
<dbReference type="PANTHER" id="PTHR23055">
    <property type="entry name" value="CALCIUM BINDING PROTEINS"/>
    <property type="match status" value="1"/>
</dbReference>
<dbReference type="Proteomes" id="UP001142489">
    <property type="component" value="Unassembled WGS sequence"/>
</dbReference>
<sequence length="204" mass="23721">MGQYYTCNIKEIDVADLQDMYKKFVVECPSGGLYLHEFKQFFGISSQSEASEYAESAFKSFDRNGDNKIDFLEYVAVLNLVLRGKPEHKLKWLFKVFDTDGNGFLDKVELQKMVKSVNNVKQGWTKNTDTQRSTPEEVCDRIFQQMDEDNDGKLSLKEFIEGVQRDDRMRKMLNVDINSTKWITEHWDKGKAQLKGQMAKEKDA</sequence>
<evidence type="ECO:0000313" key="12">
    <source>
        <dbReference type="Proteomes" id="UP001142489"/>
    </source>
</evidence>
<dbReference type="FunFam" id="1.10.238.10:FF:000052">
    <property type="entry name" value="Guanylate cyclase activator 1A"/>
    <property type="match status" value="1"/>
</dbReference>
<dbReference type="GO" id="GO:0008048">
    <property type="term" value="F:calcium sensitive guanylate cyclase activator activity"/>
    <property type="evidence" value="ECO:0007669"/>
    <property type="project" value="TreeGrafter"/>
</dbReference>
<organism evidence="11 12">
    <name type="scientific">Phrynocephalus forsythii</name>
    <dbReference type="NCBI Taxonomy" id="171643"/>
    <lineage>
        <taxon>Eukaryota</taxon>
        <taxon>Metazoa</taxon>
        <taxon>Chordata</taxon>
        <taxon>Craniata</taxon>
        <taxon>Vertebrata</taxon>
        <taxon>Euteleostomi</taxon>
        <taxon>Lepidosauria</taxon>
        <taxon>Squamata</taxon>
        <taxon>Bifurcata</taxon>
        <taxon>Unidentata</taxon>
        <taxon>Episquamata</taxon>
        <taxon>Toxicofera</taxon>
        <taxon>Iguania</taxon>
        <taxon>Acrodonta</taxon>
        <taxon>Agamidae</taxon>
        <taxon>Agaminae</taxon>
        <taxon>Phrynocephalus</taxon>
    </lineage>
</organism>
<dbReference type="InterPro" id="IPR002048">
    <property type="entry name" value="EF_hand_dom"/>
</dbReference>
<dbReference type="GO" id="GO:0120199">
    <property type="term" value="C:cone photoreceptor outer segment"/>
    <property type="evidence" value="ECO:0007669"/>
    <property type="project" value="TreeGrafter"/>
</dbReference>
<evidence type="ECO:0000256" key="9">
    <source>
        <dbReference type="ARBA" id="ARBA00033142"/>
    </source>
</evidence>
<accession>A0A9Q0Y6T8</accession>
<dbReference type="AlphaFoldDB" id="A0A9Q0Y6T8"/>
<dbReference type="InterPro" id="IPR028846">
    <property type="entry name" value="Recoverin"/>
</dbReference>
<keyword evidence="6" id="KW-0106">Calcium</keyword>
<dbReference type="Pfam" id="PF13499">
    <property type="entry name" value="EF-hand_7"/>
    <property type="match status" value="1"/>
</dbReference>
<keyword evidence="7" id="KW-0449">Lipoprotein</keyword>
<dbReference type="Pfam" id="PF13202">
    <property type="entry name" value="EF-hand_5"/>
    <property type="match status" value="1"/>
</dbReference>
<evidence type="ECO:0000256" key="2">
    <source>
        <dbReference type="ARBA" id="ARBA00022606"/>
    </source>
</evidence>
<evidence type="ECO:0000259" key="10">
    <source>
        <dbReference type="PROSITE" id="PS50222"/>
    </source>
</evidence>
<dbReference type="GO" id="GO:0007601">
    <property type="term" value="P:visual perception"/>
    <property type="evidence" value="ECO:0007669"/>
    <property type="project" value="UniProtKB-KW"/>
</dbReference>
<feature type="domain" description="EF-hand" evidence="10">
    <location>
        <begin position="49"/>
        <end position="84"/>
    </location>
</feature>
<evidence type="ECO:0000313" key="11">
    <source>
        <dbReference type="EMBL" id="KAJ7344601.1"/>
    </source>
</evidence>
<evidence type="ECO:0000256" key="4">
    <source>
        <dbReference type="ARBA" id="ARBA00022723"/>
    </source>
</evidence>
<evidence type="ECO:0000256" key="3">
    <source>
        <dbReference type="ARBA" id="ARBA00022707"/>
    </source>
</evidence>
<evidence type="ECO:0000256" key="8">
    <source>
        <dbReference type="ARBA" id="ARBA00023305"/>
    </source>
</evidence>
<dbReference type="InterPro" id="IPR011992">
    <property type="entry name" value="EF-hand-dom_pair"/>
</dbReference>
<keyword evidence="2" id="KW-0716">Sensory transduction</keyword>
<evidence type="ECO:0000256" key="7">
    <source>
        <dbReference type="ARBA" id="ARBA00023288"/>
    </source>
</evidence>
<protein>
    <recommendedName>
        <fullName evidence="1">Guanylyl cyclase-activating protein 2</fullName>
    </recommendedName>
    <alternativeName>
        <fullName evidence="9">Guanylate cyclase activator 1B</fullName>
    </alternativeName>
</protein>
<dbReference type="PROSITE" id="PS00018">
    <property type="entry name" value="EF_HAND_1"/>
    <property type="match status" value="3"/>
</dbReference>
<dbReference type="EMBL" id="JAPFRF010000001">
    <property type="protein sequence ID" value="KAJ7344601.1"/>
    <property type="molecule type" value="Genomic_DNA"/>
</dbReference>
<dbReference type="Gene3D" id="1.10.238.10">
    <property type="entry name" value="EF-hand"/>
    <property type="match status" value="2"/>
</dbReference>
<feature type="domain" description="EF-hand" evidence="10">
    <location>
        <begin position="134"/>
        <end position="169"/>
    </location>
</feature>
<reference evidence="11" key="1">
    <citation type="journal article" date="2023" name="DNA Res.">
        <title>Chromosome-level genome assembly of Phrynocephalus forsythii using third-generation DNA sequencing and Hi-C analysis.</title>
        <authorList>
            <person name="Qi Y."/>
            <person name="Zhao W."/>
            <person name="Zhao Y."/>
            <person name="Niu C."/>
            <person name="Cao S."/>
            <person name="Zhang Y."/>
        </authorList>
    </citation>
    <scope>NUCLEOTIDE SEQUENCE</scope>
    <source>
        <tissue evidence="11">Muscle</tissue>
    </source>
</reference>
<dbReference type="PROSITE" id="PS50222">
    <property type="entry name" value="EF_HAND_2"/>
    <property type="match status" value="3"/>
</dbReference>
<evidence type="ECO:0000256" key="5">
    <source>
        <dbReference type="ARBA" id="ARBA00022737"/>
    </source>
</evidence>
<dbReference type="GO" id="GO:0001917">
    <property type="term" value="C:photoreceptor inner segment"/>
    <property type="evidence" value="ECO:0007669"/>
    <property type="project" value="TreeGrafter"/>
</dbReference>
<feature type="domain" description="EF-hand" evidence="10">
    <location>
        <begin position="85"/>
        <end position="120"/>
    </location>
</feature>
<gene>
    <name evidence="11" type="ORF">JRQ81_000551</name>
</gene>
<evidence type="ECO:0000256" key="6">
    <source>
        <dbReference type="ARBA" id="ARBA00022837"/>
    </source>
</evidence>
<keyword evidence="8" id="KW-0844">Vision</keyword>
<dbReference type="GO" id="GO:0005509">
    <property type="term" value="F:calcium ion binding"/>
    <property type="evidence" value="ECO:0007669"/>
    <property type="project" value="InterPro"/>
</dbReference>
<keyword evidence="5" id="KW-0677">Repeat</keyword>
<keyword evidence="12" id="KW-1185">Reference proteome</keyword>
<dbReference type="OrthoDB" id="191686at2759"/>
<keyword evidence="4" id="KW-0479">Metal-binding</keyword>
<dbReference type="PRINTS" id="PR00450">
    <property type="entry name" value="RECOVERIN"/>
</dbReference>
<proteinExistence type="predicted"/>
<dbReference type="PANTHER" id="PTHR23055:SF11">
    <property type="entry name" value="GUANYLYL CYCLASE-ACTIVATING PROTEIN 2"/>
    <property type="match status" value="1"/>
</dbReference>
<comment type="caution">
    <text evidence="11">The sequence shown here is derived from an EMBL/GenBank/DDBJ whole genome shotgun (WGS) entry which is preliminary data.</text>
</comment>
<dbReference type="InterPro" id="IPR018247">
    <property type="entry name" value="EF_Hand_1_Ca_BS"/>
</dbReference>